<dbReference type="Proteomes" id="UP000263268">
    <property type="component" value="Unassembled WGS sequence"/>
</dbReference>
<evidence type="ECO:0000313" key="2">
    <source>
        <dbReference type="Proteomes" id="UP000263268"/>
    </source>
</evidence>
<gene>
    <name evidence="1" type="ORF">DHV22_17175</name>
</gene>
<protein>
    <submittedName>
        <fullName evidence="1">NAD-dependent epimerase</fullName>
    </submittedName>
</protein>
<dbReference type="Gene3D" id="3.40.50.720">
    <property type="entry name" value="NAD(P)-binding Rossmann-like Domain"/>
    <property type="match status" value="1"/>
</dbReference>
<comment type="caution">
    <text evidence="1">The sequence shown here is derived from an EMBL/GenBank/DDBJ whole genome shotgun (WGS) entry which is preliminary data.</text>
</comment>
<accession>A0A3D6BVF6</accession>
<proteinExistence type="predicted"/>
<organism evidence="1 2">
    <name type="scientific">Xanthomarina gelatinilytica</name>
    <dbReference type="NCBI Taxonomy" id="1137281"/>
    <lineage>
        <taxon>Bacteria</taxon>
        <taxon>Pseudomonadati</taxon>
        <taxon>Bacteroidota</taxon>
        <taxon>Flavobacteriia</taxon>
        <taxon>Flavobacteriales</taxon>
        <taxon>Flavobacteriaceae</taxon>
        <taxon>Xanthomarina</taxon>
    </lineage>
</organism>
<reference evidence="1 2" key="1">
    <citation type="journal article" date="2018" name="Nat. Biotechnol.">
        <title>A standardized bacterial taxonomy based on genome phylogeny substantially revises the tree of life.</title>
        <authorList>
            <person name="Parks D.H."/>
            <person name="Chuvochina M."/>
            <person name="Waite D.W."/>
            <person name="Rinke C."/>
            <person name="Skarshewski A."/>
            <person name="Chaumeil P.A."/>
            <person name="Hugenholtz P."/>
        </authorList>
    </citation>
    <scope>NUCLEOTIDE SEQUENCE [LARGE SCALE GENOMIC DNA]</scope>
    <source>
        <strain evidence="1">UBA10227</strain>
    </source>
</reference>
<dbReference type="EMBL" id="DPRK01000272">
    <property type="protein sequence ID" value="HCY83206.1"/>
    <property type="molecule type" value="Genomic_DNA"/>
</dbReference>
<evidence type="ECO:0000313" key="1">
    <source>
        <dbReference type="EMBL" id="HCY83206.1"/>
    </source>
</evidence>
<feature type="non-terminal residue" evidence="1">
    <location>
        <position position="1"/>
    </location>
</feature>
<sequence length="81" mass="9446">SLNVKAPSKKASSLLLQMGWRLDWLKHKLTGKRRRLSKQLVHTLNSKSVYDNTKLKTQLNYQFKPLEKSIKEVAGIFLKEH</sequence>
<dbReference type="AlphaFoldDB" id="A0A3D6BVF6"/>
<name>A0A3D6BVF6_9FLAO</name>